<proteinExistence type="predicted"/>
<dbReference type="AlphaFoldDB" id="A0A6N4W252"/>
<dbReference type="Gene3D" id="3.40.50.1820">
    <property type="entry name" value="alpha/beta hydrolase"/>
    <property type="match status" value="1"/>
</dbReference>
<dbReference type="GO" id="GO:0003824">
    <property type="term" value="F:catalytic activity"/>
    <property type="evidence" value="ECO:0007669"/>
    <property type="project" value="UniProtKB-ARBA"/>
</dbReference>
<evidence type="ECO:0000259" key="1">
    <source>
        <dbReference type="Pfam" id="PF00561"/>
    </source>
</evidence>
<dbReference type="EMBL" id="AP022620">
    <property type="protein sequence ID" value="BBZ76006.1"/>
    <property type="molecule type" value="Genomic_DNA"/>
</dbReference>
<dbReference type="Pfam" id="PF00561">
    <property type="entry name" value="Abhydrolase_1"/>
    <property type="match status" value="1"/>
</dbReference>
<organism evidence="2 3">
    <name type="scientific">Mycolicibacterium anyangense</name>
    <dbReference type="NCBI Taxonomy" id="1431246"/>
    <lineage>
        <taxon>Bacteria</taxon>
        <taxon>Bacillati</taxon>
        <taxon>Actinomycetota</taxon>
        <taxon>Actinomycetes</taxon>
        <taxon>Mycobacteriales</taxon>
        <taxon>Mycobacteriaceae</taxon>
        <taxon>Mycolicibacterium</taxon>
    </lineage>
</organism>
<dbReference type="PANTHER" id="PTHR43194">
    <property type="entry name" value="HYDROLASE ALPHA/BETA FOLD FAMILY"/>
    <property type="match status" value="1"/>
</dbReference>
<dbReference type="InterPro" id="IPR000073">
    <property type="entry name" value="AB_hydrolase_1"/>
</dbReference>
<dbReference type="InterPro" id="IPR050228">
    <property type="entry name" value="Carboxylesterase_BioH"/>
</dbReference>
<sequence>MGAAVGYAKNSVTSRDGTTIGFRQWGRGPAVVILHGGALASQHYMKLGAALADRFTVCIPDRRGRGMSGPYGRDYCIEREDEDLAAIVEATGASRVFGAANGGLFALHASAVIPHIAKVAVFEPVIFVGQHGSAEFRDEIADAEAIVARGDLAAAMSSLARNATQDPRTQQVSLTYRVLGRLFTTPLACRVLLRLDALAAHGDTVALRDLVPALIPELRVVAASEGTIGYYRNVTAECLLMCGTGAPALFTGTRDALLGVLPHARVVDLPGANHGAAQDQGGNPTVIAEQLRQFFD</sequence>
<name>A0A6N4W252_9MYCO</name>
<accession>A0A6N4W252</accession>
<reference evidence="2 3" key="1">
    <citation type="journal article" date="2019" name="Emerg. Microbes Infect.">
        <title>Comprehensive subspecies identification of 175 nontuberculous mycobacteria species based on 7547 genomic profiles.</title>
        <authorList>
            <person name="Matsumoto Y."/>
            <person name="Kinjo T."/>
            <person name="Motooka D."/>
            <person name="Nabeya D."/>
            <person name="Jung N."/>
            <person name="Uechi K."/>
            <person name="Horii T."/>
            <person name="Iida T."/>
            <person name="Fujita J."/>
            <person name="Nakamura S."/>
        </authorList>
    </citation>
    <scope>NUCLEOTIDE SEQUENCE [LARGE SCALE GENOMIC DNA]</scope>
    <source>
        <strain evidence="2 3">JCM 30275</strain>
    </source>
</reference>
<gene>
    <name evidence="2" type="ORF">MANY_13430</name>
</gene>
<dbReference type="Proteomes" id="UP000467249">
    <property type="component" value="Chromosome"/>
</dbReference>
<evidence type="ECO:0000313" key="2">
    <source>
        <dbReference type="EMBL" id="BBZ76006.1"/>
    </source>
</evidence>
<dbReference type="RefSeq" id="WP_163803534.1">
    <property type="nucleotide sequence ID" value="NZ_AP022620.1"/>
</dbReference>
<dbReference type="KEGG" id="many:MANY_13430"/>
<dbReference type="SUPFAM" id="SSF53474">
    <property type="entry name" value="alpha/beta-Hydrolases"/>
    <property type="match status" value="1"/>
</dbReference>
<feature type="domain" description="AB hydrolase-1" evidence="1">
    <location>
        <begin position="29"/>
        <end position="121"/>
    </location>
</feature>
<dbReference type="PANTHER" id="PTHR43194:SF2">
    <property type="entry name" value="PEROXISOMAL MEMBRANE PROTEIN LPX1"/>
    <property type="match status" value="1"/>
</dbReference>
<keyword evidence="3" id="KW-1185">Reference proteome</keyword>
<evidence type="ECO:0000313" key="3">
    <source>
        <dbReference type="Proteomes" id="UP000467249"/>
    </source>
</evidence>
<dbReference type="InterPro" id="IPR029058">
    <property type="entry name" value="AB_hydrolase_fold"/>
</dbReference>
<protein>
    <recommendedName>
        <fullName evidence="1">AB hydrolase-1 domain-containing protein</fullName>
    </recommendedName>
</protein>